<feature type="non-terminal residue" evidence="3">
    <location>
        <position position="1"/>
    </location>
</feature>
<sequence length="224" mass="23710">TLWESSTATLRESSTATLRGSSTATLWESSTATLRGSSTATLRGSSTATLRGSSTATLRESSTATLRESSTANTGPYTAVHLHSARATVNGNGHVIDVTALDLDTPGDWQAYYGLDADPETKGRLLVFKAVDSELFAGQGHIRTAYPIGETVTATDWDPEPYCGRGLHFSPSASGAESYFQGSGQPRFLVCSIAADFVPLGDKIKAPSCVVLYEVDKHGREVQS</sequence>
<keyword evidence="4" id="KW-1185">Reference proteome</keyword>
<reference evidence="3 4" key="1">
    <citation type="submission" date="2021-05" db="EMBL/GenBank/DDBJ databases">
        <title>Kineosporia and Streptomyces sp. nov. two new marine actinobacteria isolated from Coral.</title>
        <authorList>
            <person name="Buangrab K."/>
            <person name="Sutthacheep M."/>
            <person name="Yeemin T."/>
            <person name="Harunari E."/>
            <person name="Igarashi Y."/>
            <person name="Kanchanasin P."/>
            <person name="Tanasupawat S."/>
            <person name="Phongsopitanun W."/>
        </authorList>
    </citation>
    <scope>NUCLEOTIDE SEQUENCE [LARGE SCALE GENOMIC DNA]</scope>
    <source>
        <strain evidence="3 4">J2-2</strain>
    </source>
</reference>
<evidence type="ECO:0000313" key="3">
    <source>
        <dbReference type="EMBL" id="MBT0771732.1"/>
    </source>
</evidence>
<evidence type="ECO:0000313" key="4">
    <source>
        <dbReference type="Proteomes" id="UP001197247"/>
    </source>
</evidence>
<gene>
    <name evidence="3" type="ORF">KIH74_22520</name>
</gene>
<feature type="region of interest" description="Disordered" evidence="1">
    <location>
        <begin position="37"/>
        <end position="75"/>
    </location>
</feature>
<organism evidence="3 4">
    <name type="scientific">Kineosporia corallincola</name>
    <dbReference type="NCBI Taxonomy" id="2835133"/>
    <lineage>
        <taxon>Bacteria</taxon>
        <taxon>Bacillati</taxon>
        <taxon>Actinomycetota</taxon>
        <taxon>Actinomycetes</taxon>
        <taxon>Kineosporiales</taxon>
        <taxon>Kineosporiaceae</taxon>
        <taxon>Kineosporia</taxon>
    </lineage>
</organism>
<dbReference type="InterPro" id="IPR056083">
    <property type="entry name" value="DUF7666"/>
</dbReference>
<dbReference type="Pfam" id="PF24703">
    <property type="entry name" value="DUF7666"/>
    <property type="match status" value="1"/>
</dbReference>
<accession>A0ABS5TKV1</accession>
<evidence type="ECO:0000259" key="2">
    <source>
        <dbReference type="Pfam" id="PF24703"/>
    </source>
</evidence>
<protein>
    <recommendedName>
        <fullName evidence="2">DUF7666 domain-containing protein</fullName>
    </recommendedName>
</protein>
<name>A0ABS5TKV1_9ACTN</name>
<dbReference type="EMBL" id="JAHBAY010000010">
    <property type="protein sequence ID" value="MBT0771732.1"/>
    <property type="molecule type" value="Genomic_DNA"/>
</dbReference>
<dbReference type="Proteomes" id="UP001197247">
    <property type="component" value="Unassembled WGS sequence"/>
</dbReference>
<comment type="caution">
    <text evidence="3">The sequence shown here is derived from an EMBL/GenBank/DDBJ whole genome shotgun (WGS) entry which is preliminary data.</text>
</comment>
<feature type="domain" description="DUF7666" evidence="2">
    <location>
        <begin position="126"/>
        <end position="217"/>
    </location>
</feature>
<evidence type="ECO:0000256" key="1">
    <source>
        <dbReference type="SAM" id="MobiDB-lite"/>
    </source>
</evidence>
<proteinExistence type="predicted"/>